<gene>
    <name evidence="2" type="ORF">POSPLADRAFT_1061892</name>
</gene>
<feature type="region of interest" description="Disordered" evidence="1">
    <location>
        <begin position="125"/>
        <end position="211"/>
    </location>
</feature>
<dbReference type="GeneID" id="36326402"/>
<organism evidence="2 3">
    <name type="scientific">Postia placenta MAD-698-R-SB12</name>
    <dbReference type="NCBI Taxonomy" id="670580"/>
    <lineage>
        <taxon>Eukaryota</taxon>
        <taxon>Fungi</taxon>
        <taxon>Dikarya</taxon>
        <taxon>Basidiomycota</taxon>
        <taxon>Agaricomycotina</taxon>
        <taxon>Agaricomycetes</taxon>
        <taxon>Polyporales</taxon>
        <taxon>Adustoporiaceae</taxon>
        <taxon>Rhodonia</taxon>
    </lineage>
</organism>
<dbReference type="Proteomes" id="UP000194127">
    <property type="component" value="Unassembled WGS sequence"/>
</dbReference>
<evidence type="ECO:0000313" key="2">
    <source>
        <dbReference type="EMBL" id="OSX57192.1"/>
    </source>
</evidence>
<dbReference type="AlphaFoldDB" id="A0A1X6MM03"/>
<name>A0A1X6MM03_9APHY</name>
<feature type="compositionally biased region" description="Polar residues" evidence="1">
    <location>
        <begin position="163"/>
        <end position="179"/>
    </location>
</feature>
<evidence type="ECO:0000256" key="1">
    <source>
        <dbReference type="SAM" id="MobiDB-lite"/>
    </source>
</evidence>
<protein>
    <submittedName>
        <fullName evidence="2">Uncharacterized protein</fullName>
    </submittedName>
</protein>
<accession>A0A1X6MM03</accession>
<sequence length="619" mass="66062">MHTQCKAASTSSAGQAWASVDRLNTVQAPSCPVNAQIDAREGRSSLIVHPLAQRCRVVVIPRELSPLPCAWPSLCAPALHACLPSLPASSLTSATCDRSLASKATPAARNGARACILPASTIRRPEPSLSVPRRASAHTDLGTTTSAPLDRAASDARRGIAGNAQTLSSMIDPLNTRTASAPPEKTPDVEAADNGKRLVQRQPSLNGSRPCVPSLSRAASLIIPLTRLPPTEAALNRRRRYSKQLATPSARRTPAWNRDDGPRLHQTAAGASGQQRWRKSLAVDDDSHNADAVRLPRTHNINTTARDVARARRFRPAPPPYKRHPSRATIASRNTHTHTARALLTVPRSRSARSSRYLSTGLCASLRAQPGDCILLPPVLQSGDEDADGLHRRAARRDVIRTPRDANTCRSHIAMRTCDTTFWPPPASPPAYLGAVILPDADGRPRRRAHPPRLPAASPHIARHPHRSGGDARVARSVPARSMLRPRVRILAFAPFADVPQPGAEERHTAAVADTIELSRRLGAQQNTSSRALQHVYSSERPSACPGSVPALCTTPPPPSSGLMRTPGPQPHKPRATVGGVADGARARAQSPALGQDALPIPSRAPAAAAALLQMHIKV</sequence>
<reference evidence="2 3" key="1">
    <citation type="submission" date="2017-04" db="EMBL/GenBank/DDBJ databases">
        <title>Genome Sequence of the Model Brown-Rot Fungus Postia placenta SB12.</title>
        <authorList>
            <consortium name="DOE Joint Genome Institute"/>
            <person name="Gaskell J."/>
            <person name="Kersten P."/>
            <person name="Larrondo L.F."/>
            <person name="Canessa P."/>
            <person name="Martinez D."/>
            <person name="Hibbett D."/>
            <person name="Schmoll M."/>
            <person name="Kubicek C.P."/>
            <person name="Martinez A.T."/>
            <person name="Yadav J."/>
            <person name="Master E."/>
            <person name="Magnuson J.K."/>
            <person name="James T."/>
            <person name="Yaver D."/>
            <person name="Berka R."/>
            <person name="Labutti K."/>
            <person name="Lipzen A."/>
            <person name="Aerts A."/>
            <person name="Barry K."/>
            <person name="Henrissat B."/>
            <person name="Blanchette R."/>
            <person name="Grigoriev I."/>
            <person name="Cullen D."/>
        </authorList>
    </citation>
    <scope>NUCLEOTIDE SEQUENCE [LARGE SCALE GENOMIC DNA]</scope>
    <source>
        <strain evidence="2 3">MAD-698-R-SB12</strain>
    </source>
</reference>
<dbReference type="EMBL" id="KZ110609">
    <property type="protein sequence ID" value="OSX57192.1"/>
    <property type="molecule type" value="Genomic_DNA"/>
</dbReference>
<feature type="compositionally biased region" description="Basic and acidic residues" evidence="1">
    <location>
        <begin position="185"/>
        <end position="196"/>
    </location>
</feature>
<keyword evidence="3" id="KW-1185">Reference proteome</keyword>
<feature type="region of interest" description="Disordered" evidence="1">
    <location>
        <begin position="444"/>
        <end position="475"/>
    </location>
</feature>
<feature type="region of interest" description="Disordered" evidence="1">
    <location>
        <begin position="237"/>
        <end position="280"/>
    </location>
</feature>
<feature type="region of interest" description="Disordered" evidence="1">
    <location>
        <begin position="558"/>
        <end position="577"/>
    </location>
</feature>
<proteinExistence type="predicted"/>
<dbReference type="RefSeq" id="XP_024333986.1">
    <property type="nucleotide sequence ID" value="XM_024481452.1"/>
</dbReference>
<evidence type="ECO:0000313" key="3">
    <source>
        <dbReference type="Proteomes" id="UP000194127"/>
    </source>
</evidence>